<dbReference type="OrthoDB" id="958254at2759"/>
<dbReference type="PANTHER" id="PTHR13234:SF71">
    <property type="entry name" value="GAMMA-INTERFERON-INDUCIBLE LYSOSOMAL THIOL REDUCTASE-LIKE PROTEIN"/>
    <property type="match status" value="1"/>
</dbReference>
<dbReference type="InterPro" id="IPR036249">
    <property type="entry name" value="Thioredoxin-like_sf"/>
</dbReference>
<dbReference type="Pfam" id="PF03227">
    <property type="entry name" value="GILT"/>
    <property type="match status" value="1"/>
</dbReference>
<dbReference type="PANTHER" id="PTHR13234">
    <property type="entry name" value="GAMMA-INTERFERON INDUCIBLE LYSOSOMAL THIOL REDUCTASE GILT"/>
    <property type="match status" value="1"/>
</dbReference>
<accession>I4DMU7</accession>
<dbReference type="RefSeq" id="NP_001298301.1">
    <property type="nucleotide sequence ID" value="NM_001311372.1"/>
</dbReference>
<evidence type="ECO:0000256" key="1">
    <source>
        <dbReference type="ARBA" id="ARBA00005679"/>
    </source>
</evidence>
<dbReference type="AlphaFoldDB" id="I4DMU7"/>
<organism evidence="3">
    <name type="scientific">Papilio polytes</name>
    <name type="common">Common mormon</name>
    <name type="synonym">Swallowtail butterfly</name>
    <dbReference type="NCBI Taxonomy" id="76194"/>
    <lineage>
        <taxon>Eukaryota</taxon>
        <taxon>Metazoa</taxon>
        <taxon>Ecdysozoa</taxon>
        <taxon>Arthropoda</taxon>
        <taxon>Hexapoda</taxon>
        <taxon>Insecta</taxon>
        <taxon>Pterygota</taxon>
        <taxon>Neoptera</taxon>
        <taxon>Endopterygota</taxon>
        <taxon>Lepidoptera</taxon>
        <taxon>Glossata</taxon>
        <taxon>Ditrysia</taxon>
        <taxon>Papilionoidea</taxon>
        <taxon>Papilionidae</taxon>
        <taxon>Papilioninae</taxon>
        <taxon>Papilio</taxon>
    </lineage>
</organism>
<dbReference type="GO" id="GO:0016671">
    <property type="term" value="F:oxidoreductase activity, acting on a sulfur group of donors, disulfide as acceptor"/>
    <property type="evidence" value="ECO:0007669"/>
    <property type="project" value="InterPro"/>
</dbReference>
<protein>
    <submittedName>
        <fullName evidence="3">Simila to CG41378</fullName>
    </submittedName>
</protein>
<sequence length="200" mass="22658">MNNDSSIITEKADNVQEKVLIQFYYECLCPFCMRFYTEVFVPMVGKLGEYLDVRTYPYGNAWTNKVNGSYVFDCQHGTAECYGNKLHACALDLLENKTQALVFNSCLMNGYSDDSDADACGKEQNVDAVAIKECAKGEKGTQLLKYYGDESSDGHYSYVPYLRINGEHRARFNFVFKVCKTFKVPPPPCVEVINSDNDEE</sequence>
<comment type="similarity">
    <text evidence="1">Belongs to the GILT family.</text>
</comment>
<dbReference type="Gene3D" id="3.40.30.10">
    <property type="entry name" value="Glutaredoxin"/>
    <property type="match status" value="1"/>
</dbReference>
<reference evidence="3" key="1">
    <citation type="journal article" date="2012" name="BMC Biol.">
        <title>Comprehensive microarray-based analysis for stage-specific larval camouflage pattern-associated genes in the swallowtail butterfly, Papilio xuthus.</title>
        <authorList>
            <person name="Futahashi R."/>
            <person name="Shirataki H."/>
            <person name="Narita T."/>
            <person name="Mita K."/>
            <person name="Fujiwara H."/>
        </authorList>
    </citation>
    <scope>NUCLEOTIDE SEQUENCE</scope>
    <source>
        <tissue evidence="3">Epidermis</tissue>
    </source>
</reference>
<dbReference type="SUPFAM" id="SSF52833">
    <property type="entry name" value="Thioredoxin-like"/>
    <property type="match status" value="1"/>
</dbReference>
<dbReference type="EMBL" id="AK402615">
    <property type="protein sequence ID" value="BAM19237.1"/>
    <property type="molecule type" value="mRNA"/>
</dbReference>
<evidence type="ECO:0000256" key="2">
    <source>
        <dbReference type="ARBA" id="ARBA00023180"/>
    </source>
</evidence>
<keyword evidence="2" id="KW-0325">Glycoprotein</keyword>
<evidence type="ECO:0000313" key="3">
    <source>
        <dbReference type="EMBL" id="BAM19237.1"/>
    </source>
</evidence>
<dbReference type="GeneID" id="106100494"/>
<proteinExistence type="evidence at transcript level"/>
<dbReference type="InterPro" id="IPR004911">
    <property type="entry name" value="Interferon-induced_GILT"/>
</dbReference>
<name>I4DMU7_PAPPL</name>